<organism evidence="4 5">
    <name type="scientific">Terrabacter ginsenosidimutans</name>
    <dbReference type="NCBI Taxonomy" id="490575"/>
    <lineage>
        <taxon>Bacteria</taxon>
        <taxon>Bacillati</taxon>
        <taxon>Actinomycetota</taxon>
        <taxon>Actinomycetes</taxon>
        <taxon>Micrococcales</taxon>
        <taxon>Intrasporangiaceae</taxon>
        <taxon>Terrabacter</taxon>
    </lineage>
</organism>
<keyword evidence="2" id="KW-0677">Repeat</keyword>
<dbReference type="SUPFAM" id="SSF50985">
    <property type="entry name" value="RCC1/BLIP-II"/>
    <property type="match status" value="2"/>
</dbReference>
<accession>A0ABP7CVG4</accession>
<evidence type="ECO:0000256" key="1">
    <source>
        <dbReference type="ARBA" id="ARBA00022658"/>
    </source>
</evidence>
<dbReference type="PRINTS" id="PR00633">
    <property type="entry name" value="RCCNDNSATION"/>
</dbReference>
<proteinExistence type="predicted"/>
<reference evidence="5" key="1">
    <citation type="journal article" date="2019" name="Int. J. Syst. Evol. Microbiol.">
        <title>The Global Catalogue of Microorganisms (GCM) 10K type strain sequencing project: providing services to taxonomists for standard genome sequencing and annotation.</title>
        <authorList>
            <consortium name="The Broad Institute Genomics Platform"/>
            <consortium name="The Broad Institute Genome Sequencing Center for Infectious Disease"/>
            <person name="Wu L."/>
            <person name="Ma J."/>
        </authorList>
    </citation>
    <scope>NUCLEOTIDE SEQUENCE [LARGE SCALE GENOMIC DNA]</scope>
    <source>
        <strain evidence="5">JCM 17125</strain>
    </source>
</reference>
<dbReference type="PANTHER" id="PTHR45982">
    <property type="entry name" value="REGULATOR OF CHROMOSOME CONDENSATION"/>
    <property type="match status" value="1"/>
</dbReference>
<evidence type="ECO:0000259" key="3">
    <source>
        <dbReference type="Pfam" id="PF25390"/>
    </source>
</evidence>
<evidence type="ECO:0000313" key="4">
    <source>
        <dbReference type="EMBL" id="GAA3695198.1"/>
    </source>
</evidence>
<dbReference type="InterPro" id="IPR009091">
    <property type="entry name" value="RCC1/BLIP-II"/>
</dbReference>
<keyword evidence="1" id="KW-0344">Guanine-nucleotide releasing factor</keyword>
<evidence type="ECO:0000313" key="5">
    <source>
        <dbReference type="Proteomes" id="UP001501468"/>
    </source>
</evidence>
<dbReference type="PANTHER" id="PTHR45982:SF1">
    <property type="entry name" value="REGULATOR OF CHROMOSOME CONDENSATION"/>
    <property type="match status" value="1"/>
</dbReference>
<dbReference type="InterPro" id="IPR051553">
    <property type="entry name" value="Ran_GTPase-activating"/>
</dbReference>
<feature type="domain" description="RCC1-like" evidence="3">
    <location>
        <begin position="447"/>
        <end position="697"/>
    </location>
</feature>
<evidence type="ECO:0000256" key="2">
    <source>
        <dbReference type="ARBA" id="ARBA00022737"/>
    </source>
</evidence>
<name>A0ABP7CVG4_9MICO</name>
<dbReference type="Proteomes" id="UP001501468">
    <property type="component" value="Unassembled WGS sequence"/>
</dbReference>
<dbReference type="Pfam" id="PF25390">
    <property type="entry name" value="WD40_RLD"/>
    <property type="match status" value="1"/>
</dbReference>
<dbReference type="PROSITE" id="PS50012">
    <property type="entry name" value="RCC1_3"/>
    <property type="match status" value="6"/>
</dbReference>
<dbReference type="InterPro" id="IPR058923">
    <property type="entry name" value="RCC1-like_dom"/>
</dbReference>
<sequence>MAVNVTVTGPKKAGNVTVYPDGAGKPTASNLNFTAGQTIPNLVIAKVGANGKIALANNSGGTIQLIADVAGFYLGGVPSVPGAYVPLVPARVLDTRVNTGSSGPVRPYDTIHLSIPGVGGVPTTGVGALVLNVTVTAPRAAGNLTVYPNGASTPTTSNLNFVAGQTIPNLVVVKVGMNGPDGSIAVTNNSGGLVDVIADVAGYYVAGTSIEPGAPTDTGAYVTLPPSRMLDTRSGLGGSNLVAPHGTVHLRVAGRGGVPAIGAGAVVLNVTVTGPKSAGNITVYPDQTPMPTASNLNFTPGQTIPNLVVAKVGANGDIALTNNSGSTVQLIADVAGYHLASLGEVAQIGAGSAHTCALLNSGGVICWGANNDGELGNGTTTDSLVPVAVTGLDSGVTSISASGDHTCALTSNGAVYCWGMNAYGQLGDGTSVDSSVPVPVAGLGEGVASISAGSSYTCAVLANGAGVCWGRNGDGQLGNGTTTDASAPVAVSGLGSGVASISGGVNHTCAVSTTGSASCWGYNASGALGNGTLDSSTSPVPVTGLSSAVASISATGYQHTCAVLTSGAATCWGRNWRGQLGDGTNTDSTTPVTVTGLGSGVVSISSGYQFTCATLTGGSATCWGYNTDGELGNMSNGESDVPVPVAGLDSGVVVLSAGWQHSCSVLTNGTARCWGFNSSGQLGDSTTATALWPMPVTSLN</sequence>
<dbReference type="EMBL" id="BAABDC010000001">
    <property type="protein sequence ID" value="GAA3695198.1"/>
    <property type="molecule type" value="Genomic_DNA"/>
</dbReference>
<comment type="caution">
    <text evidence="4">The sequence shown here is derived from an EMBL/GenBank/DDBJ whole genome shotgun (WGS) entry which is preliminary data.</text>
</comment>
<keyword evidence="5" id="KW-1185">Reference proteome</keyword>
<gene>
    <name evidence="4" type="ORF">GCM10022399_09630</name>
</gene>
<protein>
    <recommendedName>
        <fullName evidence="3">RCC1-like domain-containing protein</fullName>
    </recommendedName>
</protein>
<dbReference type="Pfam" id="PF13540">
    <property type="entry name" value="RCC1_2"/>
    <property type="match status" value="2"/>
</dbReference>
<dbReference type="Gene3D" id="2.130.10.30">
    <property type="entry name" value="Regulator of chromosome condensation 1/beta-lactamase-inhibitor protein II"/>
    <property type="match status" value="2"/>
</dbReference>
<dbReference type="InterPro" id="IPR000408">
    <property type="entry name" value="Reg_chr_condens"/>
</dbReference>